<gene>
    <name evidence="2" type="ORF">CIT37_40545</name>
</gene>
<dbReference type="SUPFAM" id="SSF47413">
    <property type="entry name" value="lambda repressor-like DNA-binding domains"/>
    <property type="match status" value="1"/>
</dbReference>
<dbReference type="AlphaFoldDB" id="A0A2U8PJ02"/>
<accession>A0A2U8PJ02</accession>
<dbReference type="PROSITE" id="PS50943">
    <property type="entry name" value="HTH_CROC1"/>
    <property type="match status" value="1"/>
</dbReference>
<dbReference type="KEGG" id="bot:CIT37_40545"/>
<name>A0A2U8PJ02_9BRAD</name>
<evidence type="ECO:0000313" key="3">
    <source>
        <dbReference type="Proteomes" id="UP000215703"/>
    </source>
</evidence>
<dbReference type="EMBL" id="CP029425">
    <property type="protein sequence ID" value="AWL97716.1"/>
    <property type="molecule type" value="Genomic_DNA"/>
</dbReference>
<dbReference type="Pfam" id="PF13560">
    <property type="entry name" value="HTH_31"/>
    <property type="match status" value="1"/>
</dbReference>
<organism evidence="2 3">
    <name type="scientific">Bradyrhizobium ottawaense</name>
    <dbReference type="NCBI Taxonomy" id="931866"/>
    <lineage>
        <taxon>Bacteria</taxon>
        <taxon>Pseudomonadati</taxon>
        <taxon>Pseudomonadota</taxon>
        <taxon>Alphaproteobacteria</taxon>
        <taxon>Hyphomicrobiales</taxon>
        <taxon>Nitrobacteraceae</taxon>
        <taxon>Bradyrhizobium</taxon>
    </lineage>
</organism>
<dbReference type="SMART" id="SM00530">
    <property type="entry name" value="HTH_XRE"/>
    <property type="match status" value="1"/>
</dbReference>
<feature type="domain" description="HTH cro/C1-type" evidence="1">
    <location>
        <begin position="55"/>
        <end position="109"/>
    </location>
</feature>
<protein>
    <submittedName>
        <fullName evidence="2">Helix-turn-helix domain-containing protein</fullName>
    </submittedName>
</protein>
<dbReference type="Gene3D" id="1.10.260.40">
    <property type="entry name" value="lambda repressor-like DNA-binding domains"/>
    <property type="match status" value="1"/>
</dbReference>
<dbReference type="GO" id="GO:0003677">
    <property type="term" value="F:DNA binding"/>
    <property type="evidence" value="ECO:0007669"/>
    <property type="project" value="InterPro"/>
</dbReference>
<dbReference type="InterPro" id="IPR010982">
    <property type="entry name" value="Lambda_DNA-bd_dom_sf"/>
</dbReference>
<reference evidence="2 3" key="1">
    <citation type="journal article" date="2014" name="Int. J. Syst. Evol. Microbiol.">
        <title>Bradyrhizobium ottawaense sp. nov., a symbiotic nitrogen fixing bacterium from root nodules of soybeans in Canada.</title>
        <authorList>
            <person name="Yu X."/>
            <person name="Cloutier S."/>
            <person name="Tambong J.T."/>
            <person name="Bromfield E.S."/>
        </authorList>
    </citation>
    <scope>NUCLEOTIDE SEQUENCE [LARGE SCALE GENOMIC DNA]</scope>
    <source>
        <strain evidence="2 3">OO99</strain>
    </source>
</reference>
<dbReference type="Proteomes" id="UP000215703">
    <property type="component" value="Chromosome"/>
</dbReference>
<reference evidence="2 3" key="2">
    <citation type="journal article" date="2017" name="Syst. Appl. Microbiol.">
        <title>Soybeans inoculated with root zone soils of Canadian native legumes harbour diverse and novel Bradyrhizobium spp. that possess agricultural potential.</title>
        <authorList>
            <person name="Bromfield E.S.P."/>
            <person name="Cloutier S."/>
            <person name="Tambong J.T."/>
            <person name="Tran Thi T.V."/>
        </authorList>
    </citation>
    <scope>NUCLEOTIDE SEQUENCE [LARGE SCALE GENOMIC DNA]</scope>
    <source>
        <strain evidence="2 3">OO99</strain>
    </source>
</reference>
<dbReference type="CDD" id="cd00093">
    <property type="entry name" value="HTH_XRE"/>
    <property type="match status" value="1"/>
</dbReference>
<evidence type="ECO:0000313" key="2">
    <source>
        <dbReference type="EMBL" id="AWL97716.1"/>
    </source>
</evidence>
<evidence type="ECO:0000259" key="1">
    <source>
        <dbReference type="PROSITE" id="PS50943"/>
    </source>
</evidence>
<proteinExistence type="predicted"/>
<sequence>MRPVFSGVGWRFPKANLDRPMLNQVMDFAGEVLPGSCAVPPYSETAFLTELGDRLRSSRMRCALSRRELARRSGISERYIAQIEAGKGNVSIVLLLRLASAIHGSQPQAA</sequence>
<dbReference type="InterPro" id="IPR001387">
    <property type="entry name" value="Cro/C1-type_HTH"/>
</dbReference>